<name>A0ACB6R0P3_9PLEO</name>
<reference evidence="1" key="1">
    <citation type="journal article" date="2020" name="Stud. Mycol.">
        <title>101 Dothideomycetes genomes: a test case for predicting lifestyles and emergence of pathogens.</title>
        <authorList>
            <person name="Haridas S."/>
            <person name="Albert R."/>
            <person name="Binder M."/>
            <person name="Bloem J."/>
            <person name="Labutti K."/>
            <person name="Salamov A."/>
            <person name="Andreopoulos B."/>
            <person name="Baker S."/>
            <person name="Barry K."/>
            <person name="Bills G."/>
            <person name="Bluhm B."/>
            <person name="Cannon C."/>
            <person name="Castanera R."/>
            <person name="Culley D."/>
            <person name="Daum C."/>
            <person name="Ezra D."/>
            <person name="Gonzalez J."/>
            <person name="Henrissat B."/>
            <person name="Kuo A."/>
            <person name="Liang C."/>
            <person name="Lipzen A."/>
            <person name="Lutzoni F."/>
            <person name="Magnuson J."/>
            <person name="Mondo S."/>
            <person name="Nolan M."/>
            <person name="Ohm R."/>
            <person name="Pangilinan J."/>
            <person name="Park H.-J."/>
            <person name="Ramirez L."/>
            <person name="Alfaro M."/>
            <person name="Sun H."/>
            <person name="Tritt A."/>
            <person name="Yoshinaga Y."/>
            <person name="Zwiers L.-H."/>
            <person name="Turgeon B."/>
            <person name="Goodwin S."/>
            <person name="Spatafora J."/>
            <person name="Crous P."/>
            <person name="Grigoriev I."/>
        </authorList>
    </citation>
    <scope>NUCLEOTIDE SEQUENCE</scope>
    <source>
        <strain evidence="1">ATCC 200398</strain>
    </source>
</reference>
<evidence type="ECO:0000313" key="1">
    <source>
        <dbReference type="EMBL" id="KAF2472829.1"/>
    </source>
</evidence>
<sequence length="446" mass="49936">MPGTRTTQLPPIRQATLSQILAGNRPAPATSNKKRMDFFNFNHENIAPDDEQSSQVTTCGTAPSLPPILSFLPPQTSSLHQLDPTENEIHGPRYASSVVQHELIRQEQKTAELSILNANIHSRVDVMLDRLERLEEHKAQTERENGQFRSFLQVIIQYPQLREWLASVGPPGQFTPPPESPAPSKEMASSEVATEDRPGRSSVVGEELSNALHQDVEIYDERNTSVLGAESENTETRMTSLAATEPSRDVTPCPGLKRKFSRLSRRKGANYSRRQIHDLGAIMVSETTQMPSMALNDTEIIVFFFRALRRPIVSLRLRARGWGPHKIANVLNEYRDVNPPYLRNTASVMTVTALRRGEKMYGDTWESDTGKDFLKADDTEATKLIRVPNEESATDCDVSELCKSLKKYPEGSEAGIFTQCVKYCQENDVLCPLSRIGDIAVFLEEA</sequence>
<organism evidence="1 2">
    <name type="scientific">Lindgomyces ingoldianus</name>
    <dbReference type="NCBI Taxonomy" id="673940"/>
    <lineage>
        <taxon>Eukaryota</taxon>
        <taxon>Fungi</taxon>
        <taxon>Dikarya</taxon>
        <taxon>Ascomycota</taxon>
        <taxon>Pezizomycotina</taxon>
        <taxon>Dothideomycetes</taxon>
        <taxon>Pleosporomycetidae</taxon>
        <taxon>Pleosporales</taxon>
        <taxon>Lindgomycetaceae</taxon>
        <taxon>Lindgomyces</taxon>
    </lineage>
</organism>
<keyword evidence="2" id="KW-1185">Reference proteome</keyword>
<gene>
    <name evidence="1" type="ORF">BDR25DRAFT_366039</name>
</gene>
<proteinExistence type="predicted"/>
<accession>A0ACB6R0P3</accession>
<comment type="caution">
    <text evidence="1">The sequence shown here is derived from an EMBL/GenBank/DDBJ whole genome shotgun (WGS) entry which is preliminary data.</text>
</comment>
<dbReference type="EMBL" id="MU003501">
    <property type="protein sequence ID" value="KAF2472829.1"/>
    <property type="molecule type" value="Genomic_DNA"/>
</dbReference>
<protein>
    <submittedName>
        <fullName evidence="1">Uncharacterized protein</fullName>
    </submittedName>
</protein>
<dbReference type="Proteomes" id="UP000799755">
    <property type="component" value="Unassembled WGS sequence"/>
</dbReference>
<evidence type="ECO:0000313" key="2">
    <source>
        <dbReference type="Proteomes" id="UP000799755"/>
    </source>
</evidence>